<reference evidence="5" key="1">
    <citation type="submission" date="2020-05" db="EMBL/GenBank/DDBJ databases">
        <title>Phylogenomic resolution of chytrid fungi.</title>
        <authorList>
            <person name="Stajich J.E."/>
            <person name="Amses K."/>
            <person name="Simmons R."/>
            <person name="Seto K."/>
            <person name="Myers J."/>
            <person name="Bonds A."/>
            <person name="Quandt C.A."/>
            <person name="Barry K."/>
            <person name="Liu P."/>
            <person name="Grigoriev I."/>
            <person name="Longcore J.E."/>
            <person name="James T.Y."/>
        </authorList>
    </citation>
    <scope>NUCLEOTIDE SEQUENCE</scope>
    <source>
        <strain evidence="5">JEL0318</strain>
    </source>
</reference>
<dbReference type="AlphaFoldDB" id="A0AAD5S356"/>
<evidence type="ECO:0000256" key="3">
    <source>
        <dbReference type="SAM" id="MobiDB-lite"/>
    </source>
</evidence>
<dbReference type="Gene3D" id="1.10.840.10">
    <property type="entry name" value="Ras guanine-nucleotide exchange factors catalytic domain"/>
    <property type="match status" value="1"/>
</dbReference>
<dbReference type="PANTHER" id="PTHR23113">
    <property type="entry name" value="GUANINE NUCLEOTIDE EXCHANGE FACTOR"/>
    <property type="match status" value="1"/>
</dbReference>
<dbReference type="Pfam" id="PF00617">
    <property type="entry name" value="RasGEF"/>
    <property type="match status" value="1"/>
</dbReference>
<evidence type="ECO:0000259" key="4">
    <source>
        <dbReference type="PROSITE" id="PS50009"/>
    </source>
</evidence>
<keyword evidence="1 2" id="KW-0344">Guanine-nucleotide releasing factor</keyword>
<name>A0AAD5S356_9FUNG</name>
<feature type="non-terminal residue" evidence="5">
    <location>
        <position position="264"/>
    </location>
</feature>
<dbReference type="InterPro" id="IPR023578">
    <property type="entry name" value="Ras_GEF_dom_sf"/>
</dbReference>
<feature type="region of interest" description="Disordered" evidence="3">
    <location>
        <begin position="240"/>
        <end position="264"/>
    </location>
</feature>
<keyword evidence="6" id="KW-1185">Reference proteome</keyword>
<dbReference type="GO" id="GO:0007265">
    <property type="term" value="P:Ras protein signal transduction"/>
    <property type="evidence" value="ECO:0007669"/>
    <property type="project" value="TreeGrafter"/>
</dbReference>
<gene>
    <name evidence="5" type="ORF">HK097_004314</name>
</gene>
<evidence type="ECO:0000256" key="2">
    <source>
        <dbReference type="PROSITE-ProRule" id="PRU00168"/>
    </source>
</evidence>
<dbReference type="InterPro" id="IPR008937">
    <property type="entry name" value="Ras-like_GEF"/>
</dbReference>
<dbReference type="SUPFAM" id="SSF48366">
    <property type="entry name" value="Ras GEF"/>
    <property type="match status" value="1"/>
</dbReference>
<evidence type="ECO:0000256" key="1">
    <source>
        <dbReference type="ARBA" id="ARBA00022658"/>
    </source>
</evidence>
<dbReference type="GO" id="GO:0005886">
    <property type="term" value="C:plasma membrane"/>
    <property type="evidence" value="ECO:0007669"/>
    <property type="project" value="TreeGrafter"/>
</dbReference>
<dbReference type="CDD" id="cd00155">
    <property type="entry name" value="RasGEF"/>
    <property type="match status" value="1"/>
</dbReference>
<organism evidence="5 6">
    <name type="scientific">Rhizophlyctis rosea</name>
    <dbReference type="NCBI Taxonomy" id="64517"/>
    <lineage>
        <taxon>Eukaryota</taxon>
        <taxon>Fungi</taxon>
        <taxon>Fungi incertae sedis</taxon>
        <taxon>Chytridiomycota</taxon>
        <taxon>Chytridiomycota incertae sedis</taxon>
        <taxon>Chytridiomycetes</taxon>
        <taxon>Rhizophlyctidales</taxon>
        <taxon>Rhizophlyctidaceae</taxon>
        <taxon>Rhizophlyctis</taxon>
    </lineage>
</organism>
<dbReference type="PANTHER" id="PTHR23113:SF348">
    <property type="entry name" value="GUANYL-NUCLEOTIDE EXCHANGE FACTOR RASGEF, PUTATIVE (AFU_ORTHOLOGUE AFUA_1G04700)-RELATED"/>
    <property type="match status" value="1"/>
</dbReference>
<protein>
    <recommendedName>
        <fullName evidence="4">Ras-GEF domain-containing protein</fullName>
    </recommendedName>
</protein>
<accession>A0AAD5S356</accession>
<dbReference type="GO" id="GO:0005085">
    <property type="term" value="F:guanyl-nucleotide exchange factor activity"/>
    <property type="evidence" value="ECO:0007669"/>
    <property type="project" value="UniProtKB-KW"/>
</dbReference>
<comment type="caution">
    <text evidence="5">The sequence shown here is derived from an EMBL/GenBank/DDBJ whole genome shotgun (WGS) entry which is preliminary data.</text>
</comment>
<dbReference type="PROSITE" id="PS50009">
    <property type="entry name" value="RASGEF_CAT"/>
    <property type="match status" value="1"/>
</dbReference>
<dbReference type="InterPro" id="IPR036964">
    <property type="entry name" value="RASGEF_cat_dom_sf"/>
</dbReference>
<evidence type="ECO:0000313" key="6">
    <source>
        <dbReference type="Proteomes" id="UP001212841"/>
    </source>
</evidence>
<dbReference type="EMBL" id="JADGJD010002090">
    <property type="protein sequence ID" value="KAJ3035055.1"/>
    <property type="molecule type" value="Genomic_DNA"/>
</dbReference>
<sequence>VGVGGGISFLDLDNEMIARQLNILESDIFRRIKPRDLLQHIWSRRHKGRHAPSVAASIGHFNFISAWVTTRVLAQRKVKMRAKVLGKFMKIAQILRNNNNYNTLMAVLAGINSAPLLRLRQTRKLLHARQSWRNYEALEKLMSSEKSFGNYRAALKRSEMPCLPYLGVFLRDLLYIDEANKDRRADGTVNLPKFLLMGDIIMMIKSFQVRPYKAPQDINVASLILGQPVMEDEEAYQRSLELEPRTASGSPTRAVMRGKEKVVA</sequence>
<evidence type="ECO:0000313" key="5">
    <source>
        <dbReference type="EMBL" id="KAJ3035055.1"/>
    </source>
</evidence>
<dbReference type="SMART" id="SM00147">
    <property type="entry name" value="RasGEF"/>
    <property type="match status" value="1"/>
</dbReference>
<proteinExistence type="predicted"/>
<feature type="domain" description="Ras-GEF" evidence="4">
    <location>
        <begin position="13"/>
        <end position="245"/>
    </location>
</feature>
<dbReference type="Proteomes" id="UP001212841">
    <property type="component" value="Unassembled WGS sequence"/>
</dbReference>
<dbReference type="InterPro" id="IPR001895">
    <property type="entry name" value="RASGEF_cat_dom"/>
</dbReference>